<evidence type="ECO:0000313" key="2">
    <source>
        <dbReference type="Proteomes" id="UP001189429"/>
    </source>
</evidence>
<comment type="caution">
    <text evidence="1">The sequence shown here is derived from an EMBL/GenBank/DDBJ whole genome shotgun (WGS) entry which is preliminary data.</text>
</comment>
<accession>A0ABN9Q3J0</accession>
<organism evidence="1 2">
    <name type="scientific">Prorocentrum cordatum</name>
    <dbReference type="NCBI Taxonomy" id="2364126"/>
    <lineage>
        <taxon>Eukaryota</taxon>
        <taxon>Sar</taxon>
        <taxon>Alveolata</taxon>
        <taxon>Dinophyceae</taxon>
        <taxon>Prorocentrales</taxon>
        <taxon>Prorocentraceae</taxon>
        <taxon>Prorocentrum</taxon>
    </lineage>
</organism>
<keyword evidence="2" id="KW-1185">Reference proteome</keyword>
<evidence type="ECO:0000313" key="1">
    <source>
        <dbReference type="EMBL" id="CAK0800264.1"/>
    </source>
</evidence>
<dbReference type="Proteomes" id="UP001189429">
    <property type="component" value="Unassembled WGS sequence"/>
</dbReference>
<name>A0ABN9Q3J0_9DINO</name>
<sequence>MHSPCGLRESIAQSGSTLSARTVVPCSVALPWEARLSRLALSSCPLSVAFFGGCLSRLFSSFPSSFWGSEVRCGSAGLPAAYARLPGMCRPTCGVREGPPQA</sequence>
<gene>
    <name evidence="1" type="ORF">PCOR1329_LOCUS8454</name>
</gene>
<proteinExistence type="predicted"/>
<reference evidence="1" key="1">
    <citation type="submission" date="2023-10" db="EMBL/GenBank/DDBJ databases">
        <authorList>
            <person name="Chen Y."/>
            <person name="Shah S."/>
            <person name="Dougan E. K."/>
            <person name="Thang M."/>
            <person name="Chan C."/>
        </authorList>
    </citation>
    <scope>NUCLEOTIDE SEQUENCE [LARGE SCALE GENOMIC DNA]</scope>
</reference>
<protein>
    <submittedName>
        <fullName evidence="1">Uncharacterized protein</fullName>
    </submittedName>
</protein>
<dbReference type="EMBL" id="CAUYUJ010002324">
    <property type="protein sequence ID" value="CAK0800264.1"/>
    <property type="molecule type" value="Genomic_DNA"/>
</dbReference>